<keyword evidence="2" id="KW-1185">Reference proteome</keyword>
<dbReference type="EMBL" id="FMYK01000003">
    <property type="protein sequence ID" value="SDC16903.1"/>
    <property type="molecule type" value="Genomic_DNA"/>
</dbReference>
<dbReference type="NCBIfam" id="TIGR01611">
    <property type="entry name" value="tail_tube"/>
    <property type="match status" value="1"/>
</dbReference>
<dbReference type="InterPro" id="IPR006498">
    <property type="entry name" value="Tail_tube"/>
</dbReference>
<dbReference type="Pfam" id="PF04985">
    <property type="entry name" value="Phage_tube"/>
    <property type="match status" value="1"/>
</dbReference>
<proteinExistence type="predicted"/>
<accession>A0A1G6JE22</accession>
<name>A0A1G6JE22_9GAMM</name>
<evidence type="ECO:0008006" key="3">
    <source>
        <dbReference type="Google" id="ProtNLM"/>
    </source>
</evidence>
<dbReference type="RefSeq" id="WP_092618220.1">
    <property type="nucleotide sequence ID" value="NZ_FMYK01000003.1"/>
</dbReference>
<gene>
    <name evidence="1" type="ORF">SAMN05421749_103324</name>
</gene>
<evidence type="ECO:0000313" key="1">
    <source>
        <dbReference type="EMBL" id="SDC16903.1"/>
    </source>
</evidence>
<protein>
    <recommendedName>
        <fullName evidence="3">Phage major tail tube protein</fullName>
    </recommendedName>
</protein>
<dbReference type="OrthoDB" id="3078668at2"/>
<sequence>MATAQDIRKNFNLIVDGKGYAGSTDEFNLPELSLQTEEYRAGGMDAPIDITMGMEKLVADFTLHSHSRDVLSLFGIRQSASVAFTVYESMESYDGTITQVVHNMRGKIVKINQGAAKAGEAAKDKYDLSLDYYKQTIGGSTVHEIDVINMVRIINGTDVLADVRSALGM</sequence>
<reference evidence="2" key="1">
    <citation type="submission" date="2016-09" db="EMBL/GenBank/DDBJ databases">
        <authorList>
            <person name="Varghese N."/>
            <person name="Submissions S."/>
        </authorList>
    </citation>
    <scope>NUCLEOTIDE SEQUENCE [LARGE SCALE GENOMIC DNA]</scope>
    <source>
        <strain evidence="2">ANC 3699</strain>
    </source>
</reference>
<organism evidence="1 2">
    <name type="scientific">Acinetobacter marinus</name>
    <dbReference type="NCBI Taxonomy" id="281375"/>
    <lineage>
        <taxon>Bacteria</taxon>
        <taxon>Pseudomonadati</taxon>
        <taxon>Pseudomonadota</taxon>
        <taxon>Gammaproteobacteria</taxon>
        <taxon>Moraxellales</taxon>
        <taxon>Moraxellaceae</taxon>
        <taxon>Acinetobacter</taxon>
    </lineage>
</organism>
<dbReference type="AlphaFoldDB" id="A0A1G6JE22"/>
<dbReference type="Proteomes" id="UP000242317">
    <property type="component" value="Unassembled WGS sequence"/>
</dbReference>
<evidence type="ECO:0000313" key="2">
    <source>
        <dbReference type="Proteomes" id="UP000242317"/>
    </source>
</evidence>